<proteinExistence type="inferred from homology"/>
<evidence type="ECO:0000256" key="2">
    <source>
        <dbReference type="ARBA" id="ARBA00022448"/>
    </source>
</evidence>
<dbReference type="PANTHER" id="PTHR12713:SF11">
    <property type="entry name" value="V-TYPE PROTON ATPASE SUBUNIT G"/>
    <property type="match status" value="1"/>
</dbReference>
<keyword evidence="7" id="KW-1185">Reference proteome</keyword>
<dbReference type="STRING" id="1071383.J7S509"/>
<dbReference type="GO" id="GO:0000221">
    <property type="term" value="C:vacuolar proton-transporting V-type ATPase, V1 domain"/>
    <property type="evidence" value="ECO:0007669"/>
    <property type="project" value="EnsemblFungi"/>
</dbReference>
<dbReference type="eggNOG" id="KOG1772">
    <property type="taxonomic scope" value="Eukaryota"/>
</dbReference>
<dbReference type="Gene3D" id="1.20.5.2950">
    <property type="match status" value="1"/>
</dbReference>
<dbReference type="HOGENOM" id="CLU_125101_2_1_1"/>
<evidence type="ECO:0000256" key="5">
    <source>
        <dbReference type="RuleBase" id="RU364019"/>
    </source>
</evidence>
<dbReference type="EMBL" id="HE978315">
    <property type="protein sequence ID" value="CCK68916.1"/>
    <property type="molecule type" value="Genomic_DNA"/>
</dbReference>
<comment type="subunit">
    <text evidence="5">V-ATPase is a heteromultimeric enzyme made up of two complexes: the ATP-hydrolytic V1 complex and the proton translocation V0 complex.</text>
</comment>
<name>J7S509_HUIN7</name>
<evidence type="ECO:0000256" key="1">
    <source>
        <dbReference type="ARBA" id="ARBA00010066"/>
    </source>
</evidence>
<dbReference type="Pfam" id="PF03179">
    <property type="entry name" value="V-ATPase_G"/>
    <property type="match status" value="1"/>
</dbReference>
<reference evidence="7" key="2">
    <citation type="submission" date="2012-08" db="EMBL/GenBank/DDBJ databases">
        <title>Genome sequence of Kazachstania naganishii.</title>
        <authorList>
            <person name="Gordon J.L."/>
            <person name="Armisen D."/>
            <person name="Proux-Wera E."/>
            <person name="OhEigeartaigh S.S."/>
            <person name="Byrne K.P."/>
            <person name="Wolfe K.H."/>
        </authorList>
    </citation>
    <scope>NUCLEOTIDE SEQUENCE [LARGE SCALE GENOMIC DNA]</scope>
    <source>
        <strain evidence="7">ATCC MYA-139 / BCRC 22969 / CBS 8797 / CCRC 22969 / KCTC 17520 / NBRC 10181 / NCYC 3082</strain>
    </source>
</reference>
<evidence type="ECO:0000313" key="7">
    <source>
        <dbReference type="Proteomes" id="UP000006310"/>
    </source>
</evidence>
<comment type="function">
    <text evidence="5">Subunit of the V1 complex of vacuolar(H+)-ATPase (V-ATPase), a multisubunit enzyme composed of a peripheral complex (V1) that hydrolyzes ATP and a membrane integral complex (V0) that translocates protons. V-ATPase is responsible for acidifying and maintaining the pH of intracellular compartments and in some cell types, is targeted to the plasma membrane, where it is responsible for acidifying the extracellular environment.</text>
</comment>
<organism evidence="6 7">
    <name type="scientific">Huiozyma naganishii (strain ATCC MYA-139 / BCRC 22969 / CBS 8797 / KCTC 17520 / NBRC 10181 / NCYC 3082 / Yp74L-3)</name>
    <name type="common">Yeast</name>
    <name type="synonym">Kazachstania naganishii</name>
    <dbReference type="NCBI Taxonomy" id="1071383"/>
    <lineage>
        <taxon>Eukaryota</taxon>
        <taxon>Fungi</taxon>
        <taxon>Dikarya</taxon>
        <taxon>Ascomycota</taxon>
        <taxon>Saccharomycotina</taxon>
        <taxon>Saccharomycetes</taxon>
        <taxon>Saccharomycetales</taxon>
        <taxon>Saccharomycetaceae</taxon>
        <taxon>Huiozyma</taxon>
    </lineage>
</organism>
<dbReference type="NCBIfam" id="TIGR01147">
    <property type="entry name" value="V_ATP_synt_G"/>
    <property type="match status" value="1"/>
</dbReference>
<evidence type="ECO:0000256" key="4">
    <source>
        <dbReference type="ARBA" id="ARBA00023065"/>
    </source>
</evidence>
<dbReference type="AlphaFoldDB" id="J7S509"/>
<dbReference type="OMA" id="ARKYRQD"/>
<comment type="similarity">
    <text evidence="1 5">Belongs to the V-ATPase G subunit family.</text>
</comment>
<dbReference type="PANTHER" id="PTHR12713">
    <property type="entry name" value="VACUOLAR ATP SYNTHASE SUBUNIT G"/>
    <property type="match status" value="1"/>
</dbReference>
<keyword evidence="4 5" id="KW-0406">Ion transport</keyword>
<keyword evidence="3 5" id="KW-0375">Hydrogen ion transport</keyword>
<dbReference type="Proteomes" id="UP000006310">
    <property type="component" value="Chromosome 2"/>
</dbReference>
<dbReference type="GeneID" id="34524566"/>
<reference evidence="6 7" key="1">
    <citation type="journal article" date="2011" name="Proc. Natl. Acad. Sci. U.S.A.">
        <title>Evolutionary erosion of yeast sex chromosomes by mating-type switching accidents.</title>
        <authorList>
            <person name="Gordon J.L."/>
            <person name="Armisen D."/>
            <person name="Proux-Wera E."/>
            <person name="Oheigeartaigh S.S."/>
            <person name="Byrne K.P."/>
            <person name="Wolfe K.H."/>
        </authorList>
    </citation>
    <scope>NUCLEOTIDE SEQUENCE [LARGE SCALE GENOMIC DNA]</scope>
    <source>
        <strain evidence="7">ATCC MYA-139 / BCRC 22969 / CBS 8797 / CCRC 22969 / KCTC 17520 / NBRC 10181 / NCYC 3082</strain>
    </source>
</reference>
<keyword evidence="2 5" id="KW-0813">Transport</keyword>
<accession>J7S509</accession>
<dbReference type="RefSeq" id="XP_022463162.1">
    <property type="nucleotide sequence ID" value="XM_022606470.1"/>
</dbReference>
<protein>
    <recommendedName>
        <fullName evidence="5">V-type proton ATPase subunit G</fullName>
    </recommendedName>
</protein>
<dbReference type="OrthoDB" id="250802at2759"/>
<dbReference type="GO" id="GO:0016887">
    <property type="term" value="F:ATP hydrolysis activity"/>
    <property type="evidence" value="ECO:0007669"/>
    <property type="project" value="TreeGrafter"/>
</dbReference>
<sequence length="121" mass="13417">MSQNGITTLLRAEKDAQDIISKARKYRQDKLKQAKLDAAAEISAYKATKDQELRDFEKNNQSDVKQLELDAERDIQTDLQEIEKTVAEKKGAVVDLLVKAATNPVGGVHINAQKSHASQKA</sequence>
<evidence type="ECO:0000313" key="6">
    <source>
        <dbReference type="EMBL" id="CCK68916.1"/>
    </source>
</evidence>
<evidence type="ECO:0000256" key="3">
    <source>
        <dbReference type="ARBA" id="ARBA00022781"/>
    </source>
</evidence>
<gene>
    <name evidence="6" type="primary">KNAG0B04820</name>
    <name evidence="6" type="ordered locus">KNAG_0B04820</name>
</gene>
<dbReference type="InterPro" id="IPR005124">
    <property type="entry name" value="V-ATPase_G"/>
</dbReference>
<dbReference type="GO" id="GO:0046961">
    <property type="term" value="F:proton-transporting ATPase activity, rotational mechanism"/>
    <property type="evidence" value="ECO:0007669"/>
    <property type="project" value="InterPro"/>
</dbReference>
<dbReference type="KEGG" id="kng:KNAG_0B04820"/>